<proteinExistence type="predicted"/>
<sequence>MSVTRLTLICHARTVAQKRARLPLDEPLEMDWQAARGSRAGAFKRAPQLLGGGETRVRQTGALFGNDLQHVPALDDYDFGRWHGLSIDHLQQHEPLALQAWLDDPHSAPHGGESLVQLCQRVGRWLDDLSSCPGHYLAVTHPWVIRAAMIHVLQCPPTALHIIDVEPLSATELRFNGRWRLRLMDSGAPLEEPLA</sequence>
<evidence type="ECO:0000313" key="1">
    <source>
        <dbReference type="EMBL" id="MBC2690177.1"/>
    </source>
</evidence>
<dbReference type="InterPro" id="IPR029033">
    <property type="entry name" value="His_PPase_superfam"/>
</dbReference>
<comment type="caution">
    <text evidence="1">The sequence shown here is derived from an EMBL/GenBank/DDBJ whole genome shotgun (WGS) entry which is preliminary data.</text>
</comment>
<keyword evidence="2" id="KW-1185">Reference proteome</keyword>
<name>A0A7X1GCY2_9PSED</name>
<dbReference type="Pfam" id="PF00300">
    <property type="entry name" value="His_Phos_1"/>
    <property type="match status" value="1"/>
</dbReference>
<dbReference type="AlphaFoldDB" id="A0A7X1GCY2"/>
<dbReference type="EMBL" id="JACMYG010000008">
    <property type="protein sequence ID" value="MBC2690177.1"/>
    <property type="molecule type" value="Genomic_DNA"/>
</dbReference>
<dbReference type="SUPFAM" id="SSF53254">
    <property type="entry name" value="Phosphoglycerate mutase-like"/>
    <property type="match status" value="1"/>
</dbReference>
<organism evidence="1 2">
    <name type="scientific">Pseudomonas kielensis</name>
    <dbReference type="NCBI Taxonomy" id="2762577"/>
    <lineage>
        <taxon>Bacteria</taxon>
        <taxon>Pseudomonadati</taxon>
        <taxon>Pseudomonadota</taxon>
        <taxon>Gammaproteobacteria</taxon>
        <taxon>Pseudomonadales</taxon>
        <taxon>Pseudomonadaceae</taxon>
        <taxon>Pseudomonas</taxon>
    </lineage>
</organism>
<accession>A0A7X1GCY2</accession>
<dbReference type="Proteomes" id="UP000526003">
    <property type="component" value="Unassembled WGS sequence"/>
</dbReference>
<reference evidence="1 2" key="1">
    <citation type="submission" date="2020-08" db="EMBL/GenBank/DDBJ databases">
        <title>Pseudomonas sp. nov.</title>
        <authorList>
            <person name="Gieschler S."/>
            <person name="Fiedler G."/>
            <person name="Brinks E."/>
            <person name="Boehnlein C."/>
            <person name="Franz C.M.A.P."/>
            <person name="Kabisch J."/>
        </authorList>
    </citation>
    <scope>NUCLEOTIDE SEQUENCE [LARGE SCALE GENOMIC DNA]</scope>
    <source>
        <strain evidence="1 2">MBT-1</strain>
    </source>
</reference>
<dbReference type="InterPro" id="IPR013078">
    <property type="entry name" value="His_Pase_superF_clade-1"/>
</dbReference>
<dbReference type="Gene3D" id="3.40.50.1240">
    <property type="entry name" value="Phosphoglycerate mutase-like"/>
    <property type="match status" value="1"/>
</dbReference>
<gene>
    <name evidence="1" type="ORF">H7995_10230</name>
</gene>
<dbReference type="RefSeq" id="WP_166591920.1">
    <property type="nucleotide sequence ID" value="NZ_CP090311.1"/>
</dbReference>
<evidence type="ECO:0000313" key="2">
    <source>
        <dbReference type="Proteomes" id="UP000526003"/>
    </source>
</evidence>
<protein>
    <submittedName>
        <fullName evidence="1">Histidine phosphatase family protein</fullName>
    </submittedName>
</protein>